<feature type="compositionally biased region" description="Pro residues" evidence="1">
    <location>
        <begin position="262"/>
        <end position="273"/>
    </location>
</feature>
<feature type="compositionally biased region" description="Low complexity" evidence="1">
    <location>
        <begin position="312"/>
        <end position="321"/>
    </location>
</feature>
<dbReference type="SUPFAM" id="SSF52540">
    <property type="entry name" value="P-loop containing nucleoside triphosphate hydrolases"/>
    <property type="match status" value="1"/>
</dbReference>
<name>A0A8C5F6L3_GADMO</name>
<feature type="compositionally biased region" description="Basic and acidic residues" evidence="1">
    <location>
        <begin position="180"/>
        <end position="196"/>
    </location>
</feature>
<dbReference type="Pfam" id="PF13671">
    <property type="entry name" value="AAA_33"/>
    <property type="match status" value="1"/>
</dbReference>
<reference evidence="2" key="1">
    <citation type="submission" date="2025-08" db="UniProtKB">
        <authorList>
            <consortium name="Ensembl"/>
        </authorList>
    </citation>
    <scope>IDENTIFICATION</scope>
</reference>
<proteinExistence type="predicted"/>
<dbReference type="Gene3D" id="3.40.50.300">
    <property type="entry name" value="P-loop containing nucleotide triphosphate hydrolases"/>
    <property type="match status" value="1"/>
</dbReference>
<feature type="region of interest" description="Disordered" evidence="1">
    <location>
        <begin position="54"/>
        <end position="109"/>
    </location>
</feature>
<reference evidence="2" key="2">
    <citation type="submission" date="2025-09" db="UniProtKB">
        <authorList>
            <consortium name="Ensembl"/>
        </authorList>
    </citation>
    <scope>IDENTIFICATION</scope>
</reference>
<accession>A0A8C5F6L3</accession>
<dbReference type="GO" id="GO:0003714">
    <property type="term" value="F:transcription corepressor activity"/>
    <property type="evidence" value="ECO:0007669"/>
    <property type="project" value="TreeGrafter"/>
</dbReference>
<dbReference type="GO" id="GO:0005634">
    <property type="term" value="C:nucleus"/>
    <property type="evidence" value="ECO:0007669"/>
    <property type="project" value="TreeGrafter"/>
</dbReference>
<feature type="compositionally biased region" description="Pro residues" evidence="1">
    <location>
        <begin position="206"/>
        <end position="225"/>
    </location>
</feature>
<dbReference type="InterPro" id="IPR027417">
    <property type="entry name" value="P-loop_NTPase"/>
</dbReference>
<feature type="region of interest" description="Disordered" evidence="1">
    <location>
        <begin position="241"/>
        <end position="321"/>
    </location>
</feature>
<feature type="compositionally biased region" description="Polar residues" evidence="1">
    <location>
        <begin position="288"/>
        <end position="304"/>
    </location>
</feature>
<dbReference type="Ensembl" id="ENSGMOT00000010676.2">
    <property type="protein sequence ID" value="ENSGMOP00000010394.2"/>
    <property type="gene ID" value="ENSGMOG00000009727.2"/>
</dbReference>
<organism evidence="2 3">
    <name type="scientific">Gadus morhua</name>
    <name type="common">Atlantic cod</name>
    <dbReference type="NCBI Taxonomy" id="8049"/>
    <lineage>
        <taxon>Eukaryota</taxon>
        <taxon>Metazoa</taxon>
        <taxon>Chordata</taxon>
        <taxon>Craniata</taxon>
        <taxon>Vertebrata</taxon>
        <taxon>Euteleostomi</taxon>
        <taxon>Actinopterygii</taxon>
        <taxon>Neopterygii</taxon>
        <taxon>Teleostei</taxon>
        <taxon>Neoteleostei</taxon>
        <taxon>Acanthomorphata</taxon>
        <taxon>Zeiogadaria</taxon>
        <taxon>Gadariae</taxon>
        <taxon>Gadiformes</taxon>
        <taxon>Gadoidei</taxon>
        <taxon>Gadidae</taxon>
        <taxon>Gadus</taxon>
    </lineage>
</organism>
<dbReference type="Proteomes" id="UP000694546">
    <property type="component" value="Chromosome 16"/>
</dbReference>
<feature type="region of interest" description="Disordered" evidence="1">
    <location>
        <begin position="122"/>
        <end position="225"/>
    </location>
</feature>
<feature type="compositionally biased region" description="Polar residues" evidence="1">
    <location>
        <begin position="149"/>
        <end position="174"/>
    </location>
</feature>
<dbReference type="PANTHER" id="PTHR13308:SF23">
    <property type="entry name" value="NEDD4-BINDING PROTEIN 2-LIKE 2"/>
    <property type="match status" value="1"/>
</dbReference>
<evidence type="ECO:0000313" key="3">
    <source>
        <dbReference type="Proteomes" id="UP000694546"/>
    </source>
</evidence>
<dbReference type="AlphaFoldDB" id="A0A8C5F6L3"/>
<evidence type="ECO:0000313" key="2">
    <source>
        <dbReference type="Ensembl" id="ENSGMOP00000010394.2"/>
    </source>
</evidence>
<dbReference type="GeneTree" id="ENSGT00940000161440"/>
<dbReference type="InterPro" id="IPR026302">
    <property type="entry name" value="NEDD4-bd_p2"/>
</dbReference>
<evidence type="ECO:0000256" key="1">
    <source>
        <dbReference type="SAM" id="MobiDB-lite"/>
    </source>
</evidence>
<keyword evidence="3" id="KW-1185">Reference proteome</keyword>
<sequence length="498" mass="55384">MYATGGVWCQLGTTKVSLSLETLKASQASKKPVKQGTVPEGVKKKVLKKVGSTSTSFIGPACRPGKNACRPAKTASHPPKTAIHPPKTASHPPKTASHPAKTKPKGKDIEDSLNDFYQELESLDSPDAAPRPPNQQASNQDRRNRREPPNTNQKRSYDSFQYSGNDPNRQQQHWQPDGPYNHDNKRQRPSEDDFWRPHHPQMMGFPRPPQRFQPPHPRFSGPFPGPPPGHFVPHWNPYAHPQDSHFQQDQFLPPGVCRDPHPPGCRPSPPPHPGDGLWGGCSGEPAWPQTSAAETKLVNSQQEDYSTKDPDSSSSSSSSSSLSLILMRGLPGSGKSTLARELACTGPTGVILSTDDYFANQDGYTYDPSLLPIAHQWNHNRADEAMLKGCSPLIIDNTNLQPWEMKPYVAMALERGYRVFFQEPNTQWKFDPVELEKRTKHGVPQQKIAQMLERFCFPVSVETVMTSQEPPHTSAPTVAFPLLLSWGWGIGCNLHPRR</sequence>
<dbReference type="PANTHER" id="PTHR13308">
    <property type="entry name" value="NEDD4-BINDING PROTEIN 2-LIKE 1"/>
    <property type="match status" value="1"/>
</dbReference>
<dbReference type="OMA" id="WPHASRY"/>
<protein>
    <submittedName>
        <fullName evidence="2">NEDD4 binding protein 2-like 2</fullName>
    </submittedName>
</protein>
<dbReference type="GO" id="GO:0000122">
    <property type="term" value="P:negative regulation of transcription by RNA polymerase II"/>
    <property type="evidence" value="ECO:0007669"/>
    <property type="project" value="TreeGrafter"/>
</dbReference>